<evidence type="ECO:0000256" key="5">
    <source>
        <dbReference type="RuleBase" id="RU363076"/>
    </source>
</evidence>
<gene>
    <name evidence="7" type="ORF">FOA43_004621</name>
</gene>
<dbReference type="Proteomes" id="UP000662931">
    <property type="component" value="Chromosome 4"/>
</dbReference>
<evidence type="ECO:0000256" key="2">
    <source>
        <dbReference type="ARBA" id="ARBA00022692"/>
    </source>
</evidence>
<evidence type="ECO:0000256" key="4">
    <source>
        <dbReference type="ARBA" id="ARBA00023136"/>
    </source>
</evidence>
<keyword evidence="5" id="KW-0496">Mitochondrion</keyword>
<dbReference type="InterPro" id="IPR002994">
    <property type="entry name" value="Surf1/Shy1"/>
</dbReference>
<name>A0A875SF18_EENNA</name>
<keyword evidence="6" id="KW-0175">Coiled coil</keyword>
<comment type="subcellular location">
    <subcellularLocation>
        <location evidence="1">Membrane</location>
    </subcellularLocation>
    <subcellularLocation>
        <location evidence="5">Mitochondrion inner membrane</location>
        <topology evidence="5">Multi-pass membrane protein</topology>
    </subcellularLocation>
</comment>
<dbReference type="PROSITE" id="PS50895">
    <property type="entry name" value="SURF1"/>
    <property type="match status" value="1"/>
</dbReference>
<feature type="coiled-coil region" evidence="6">
    <location>
        <begin position="266"/>
        <end position="293"/>
    </location>
</feature>
<keyword evidence="4 5" id="KW-0472">Membrane</keyword>
<reference evidence="7" key="1">
    <citation type="submission" date="2020-10" db="EMBL/GenBank/DDBJ databases">
        <authorList>
            <person name="Roach M.J.R."/>
        </authorList>
    </citation>
    <scope>NUCLEOTIDE SEQUENCE</scope>
    <source>
        <strain evidence="7">CBS 1945</strain>
    </source>
</reference>
<dbReference type="PANTHER" id="PTHR23427:SF2">
    <property type="entry name" value="SURFEIT LOCUS PROTEIN 1"/>
    <property type="match status" value="1"/>
</dbReference>
<dbReference type="GO" id="GO:0005743">
    <property type="term" value="C:mitochondrial inner membrane"/>
    <property type="evidence" value="ECO:0007669"/>
    <property type="project" value="UniProtKB-SubCell"/>
</dbReference>
<organism evidence="7 8">
    <name type="scientific">Eeniella nana</name>
    <name type="common">Yeast</name>
    <name type="synonym">Brettanomyces nanus</name>
    <dbReference type="NCBI Taxonomy" id="13502"/>
    <lineage>
        <taxon>Eukaryota</taxon>
        <taxon>Fungi</taxon>
        <taxon>Dikarya</taxon>
        <taxon>Ascomycota</taxon>
        <taxon>Saccharomycotina</taxon>
        <taxon>Pichiomycetes</taxon>
        <taxon>Pichiales</taxon>
        <taxon>Pichiaceae</taxon>
        <taxon>Brettanomyces</taxon>
    </lineage>
</organism>
<evidence type="ECO:0000313" key="7">
    <source>
        <dbReference type="EMBL" id="QPG77214.1"/>
    </source>
</evidence>
<dbReference type="PANTHER" id="PTHR23427">
    <property type="entry name" value="SURFEIT LOCUS PROTEIN"/>
    <property type="match status" value="1"/>
</dbReference>
<keyword evidence="5" id="KW-0999">Mitochondrion inner membrane</keyword>
<dbReference type="RefSeq" id="XP_038780779.1">
    <property type="nucleotide sequence ID" value="XM_038924851.1"/>
</dbReference>
<dbReference type="InterPro" id="IPR045214">
    <property type="entry name" value="Surf1/Surf4"/>
</dbReference>
<comment type="function">
    <text evidence="5">Probably involved in the biogenesis of the COX complex.</text>
</comment>
<feature type="transmembrane region" description="Helical" evidence="5">
    <location>
        <begin position="322"/>
        <end position="341"/>
    </location>
</feature>
<evidence type="ECO:0000256" key="1">
    <source>
        <dbReference type="ARBA" id="ARBA00004370"/>
    </source>
</evidence>
<dbReference type="CDD" id="cd06662">
    <property type="entry name" value="SURF1"/>
    <property type="match status" value="1"/>
</dbReference>
<evidence type="ECO:0000256" key="3">
    <source>
        <dbReference type="ARBA" id="ARBA00022989"/>
    </source>
</evidence>
<keyword evidence="8" id="KW-1185">Reference proteome</keyword>
<dbReference type="Pfam" id="PF02104">
    <property type="entry name" value="SURF1"/>
    <property type="match status" value="1"/>
</dbReference>
<evidence type="ECO:0000313" key="8">
    <source>
        <dbReference type="Proteomes" id="UP000662931"/>
    </source>
</evidence>
<dbReference type="GO" id="GO:0033617">
    <property type="term" value="P:mitochondrial respiratory chain complex IV assembly"/>
    <property type="evidence" value="ECO:0007669"/>
    <property type="project" value="TreeGrafter"/>
</dbReference>
<proteinExistence type="inferred from homology"/>
<dbReference type="GeneID" id="62198021"/>
<feature type="transmembrane region" description="Helical" evidence="5">
    <location>
        <begin position="62"/>
        <end position="80"/>
    </location>
</feature>
<dbReference type="OrthoDB" id="10040024at2759"/>
<comment type="similarity">
    <text evidence="5">Belongs to the SURF1 family.</text>
</comment>
<evidence type="ECO:0000256" key="6">
    <source>
        <dbReference type="SAM" id="Coils"/>
    </source>
</evidence>
<keyword evidence="2 5" id="KW-0812">Transmembrane</keyword>
<dbReference type="KEGG" id="bnn:FOA43_004621"/>
<dbReference type="AlphaFoldDB" id="A0A875SF18"/>
<dbReference type="EMBL" id="CP064815">
    <property type="protein sequence ID" value="QPG77214.1"/>
    <property type="molecule type" value="Genomic_DNA"/>
</dbReference>
<protein>
    <recommendedName>
        <fullName evidence="5">SURF1-like protein</fullName>
    </recommendedName>
</protein>
<keyword evidence="3 5" id="KW-1133">Transmembrane helix</keyword>
<sequence length="361" mass="41669">MSLLHSISPKLVFKMHPGIRPRFLTPLTRRYATVKTPNIDWDPMMSVKDINKDDKGSFSHKAVFALLCIAPVLTFGLGVWQVKRLKWKTKLVNSSQDRLSYPAIKLPKNLTDEEIVKGLAYRKVYVTGKYDYSREIFIGPRLKEGREGYIVVCPFVQSNGTGEVLVERGWISADKIIPSRRRLRHLSCPEKEITIEAVIKDPPKRGIMQMKHHNEARLFEFLDIDAMVKQSGTRHIYLQAVEDFHDRPEWKSQSEESEKMSSWFSFLKKKDQLNAADKQIEQLKTDVETSDATEFSSLQFMDAGVPVGKIPIVEYRNTHMQYLITWFSLSLASTILLVLMIRKGKWVDPNVEKLKFAKKHS</sequence>
<accession>A0A875SF18</accession>